<sequence>MTDILTNLRNISGDTYVLSGNDDRKAFDTDVFGDKIGSSLAVVRPANTDEVAAILKLAHETGTPVVPQGGNTGLAGGATPTADTTQIVLSLARMNAIENINPETRTATVQAGVILQNLHDAVAKHDLIFPLIFGARGSCMIGGNISTNAGGSNVLRYGNTRALVLGLEVVLPDGRVMNLMNALYKNNTGYALKDLIIGAEGTLGIITRAVLQLHPAPVARATALLSVASLPAALTLLRKLQDASGGAVEAFEFMPENHMQGYQNLNPDRTLPLETPGAVNILTELGATSQLLARPGDDGRPLIENLLEDVLTDGFENGDILDAAIAQNDSQRDAFWHIRESAYEVATSDGPAIDFDVSVPLDQVETFLDQAAKRLASVVPGMRKTIVSHLGDGNIHYGVLPENNRNGIAPALKTKVMEVVEDLVTELNGSFSAEHGIGTSKRPSMARQKDPVALDAMRAVKAALDPQNIMNPGKVLP</sequence>
<name>A0A8J7LKX3_9RHOB</name>
<keyword evidence="7" id="KW-1185">Reference proteome</keyword>
<dbReference type="PANTHER" id="PTHR43716:SF2">
    <property type="entry name" value="BLL6224 PROTEIN"/>
    <property type="match status" value="1"/>
</dbReference>
<organism evidence="6 7">
    <name type="scientific">Halocynthiibacter styelae</name>
    <dbReference type="NCBI Taxonomy" id="2761955"/>
    <lineage>
        <taxon>Bacteria</taxon>
        <taxon>Pseudomonadati</taxon>
        <taxon>Pseudomonadota</taxon>
        <taxon>Alphaproteobacteria</taxon>
        <taxon>Rhodobacterales</taxon>
        <taxon>Paracoccaceae</taxon>
        <taxon>Halocynthiibacter</taxon>
    </lineage>
</organism>
<dbReference type="InterPro" id="IPR036318">
    <property type="entry name" value="FAD-bd_PCMH-like_sf"/>
</dbReference>
<dbReference type="Pfam" id="PF02913">
    <property type="entry name" value="FAD-oxidase_C"/>
    <property type="match status" value="1"/>
</dbReference>
<dbReference type="AlphaFoldDB" id="A0A8J7LKX3"/>
<dbReference type="EMBL" id="JADCKQ010000004">
    <property type="protein sequence ID" value="MBI1493509.1"/>
    <property type="molecule type" value="Genomic_DNA"/>
</dbReference>
<dbReference type="GO" id="GO:0003824">
    <property type="term" value="F:catalytic activity"/>
    <property type="evidence" value="ECO:0007669"/>
    <property type="project" value="InterPro"/>
</dbReference>
<dbReference type="FunFam" id="1.10.45.10:FF:000001">
    <property type="entry name" value="D-lactate dehydrogenase mitochondrial"/>
    <property type="match status" value="1"/>
</dbReference>
<dbReference type="PROSITE" id="PS51387">
    <property type="entry name" value="FAD_PCMH"/>
    <property type="match status" value="1"/>
</dbReference>
<dbReference type="Proteomes" id="UP000640583">
    <property type="component" value="Unassembled WGS sequence"/>
</dbReference>
<dbReference type="Gene3D" id="3.30.70.2190">
    <property type="match status" value="1"/>
</dbReference>
<protein>
    <submittedName>
        <fullName evidence="6">FAD-binding oxidoreductase</fullName>
    </submittedName>
</protein>
<dbReference type="SUPFAM" id="SSF56176">
    <property type="entry name" value="FAD-binding/transporter-associated domain-like"/>
    <property type="match status" value="1"/>
</dbReference>
<comment type="caution">
    <text evidence="6">The sequence shown here is derived from an EMBL/GenBank/DDBJ whole genome shotgun (WGS) entry which is preliminary data.</text>
</comment>
<dbReference type="InterPro" id="IPR016169">
    <property type="entry name" value="FAD-bd_PCMH_sub2"/>
</dbReference>
<dbReference type="InterPro" id="IPR051264">
    <property type="entry name" value="FAD-oxidored/transferase_4"/>
</dbReference>
<accession>A0A8J7LKX3</accession>
<dbReference type="Gene3D" id="3.30.70.2740">
    <property type="match status" value="1"/>
</dbReference>
<dbReference type="Pfam" id="PF01565">
    <property type="entry name" value="FAD_binding_4"/>
    <property type="match status" value="1"/>
</dbReference>
<dbReference type="InterPro" id="IPR016164">
    <property type="entry name" value="FAD-linked_Oxase-like_C"/>
</dbReference>
<dbReference type="InterPro" id="IPR016171">
    <property type="entry name" value="Vanillyl_alc_oxidase_C-sub2"/>
</dbReference>
<evidence type="ECO:0000256" key="2">
    <source>
        <dbReference type="ARBA" id="ARBA00008000"/>
    </source>
</evidence>
<dbReference type="InterPro" id="IPR016166">
    <property type="entry name" value="FAD-bd_PCMH"/>
</dbReference>
<dbReference type="InterPro" id="IPR004113">
    <property type="entry name" value="FAD-bd_oxidored_4_C"/>
</dbReference>
<dbReference type="SUPFAM" id="SSF55103">
    <property type="entry name" value="FAD-linked oxidases, C-terminal domain"/>
    <property type="match status" value="1"/>
</dbReference>
<dbReference type="InterPro" id="IPR016167">
    <property type="entry name" value="FAD-bd_PCMH_sub1"/>
</dbReference>
<keyword evidence="3" id="KW-0285">Flavoprotein</keyword>
<evidence type="ECO:0000256" key="3">
    <source>
        <dbReference type="ARBA" id="ARBA00022630"/>
    </source>
</evidence>
<dbReference type="InterPro" id="IPR006094">
    <property type="entry name" value="Oxid_FAD_bind_N"/>
</dbReference>
<dbReference type="PANTHER" id="PTHR43716">
    <property type="entry name" value="D-2-HYDROXYGLUTARATE DEHYDROGENASE, MITOCHONDRIAL"/>
    <property type="match status" value="1"/>
</dbReference>
<evidence type="ECO:0000313" key="6">
    <source>
        <dbReference type="EMBL" id="MBI1493509.1"/>
    </source>
</evidence>
<dbReference type="Gene3D" id="3.30.465.10">
    <property type="match status" value="1"/>
</dbReference>
<comment type="similarity">
    <text evidence="2">Belongs to the FAD-binding oxidoreductase/transferase type 4 family.</text>
</comment>
<reference evidence="6" key="1">
    <citation type="submission" date="2020-10" db="EMBL/GenBank/DDBJ databases">
        <title>Paenihalocynthiibacter styelae gen. nov., sp. nov., isolated from stalked sea squirt Styela clava.</title>
        <authorList>
            <person name="Kim Y.-O."/>
            <person name="Yoon J.-H."/>
        </authorList>
    </citation>
    <scope>NUCLEOTIDE SEQUENCE</scope>
    <source>
        <strain evidence="6">MYP1-1</strain>
    </source>
</reference>
<dbReference type="Gene3D" id="3.30.43.10">
    <property type="entry name" value="Uridine Diphospho-n-acetylenolpyruvylglucosamine Reductase, domain 2"/>
    <property type="match status" value="1"/>
</dbReference>
<evidence type="ECO:0000259" key="5">
    <source>
        <dbReference type="PROSITE" id="PS51387"/>
    </source>
</evidence>
<evidence type="ECO:0000256" key="4">
    <source>
        <dbReference type="ARBA" id="ARBA00022827"/>
    </source>
</evidence>
<feature type="domain" description="FAD-binding PCMH-type" evidence="5">
    <location>
        <begin position="35"/>
        <end position="216"/>
    </location>
</feature>
<proteinExistence type="inferred from homology"/>
<comment type="cofactor">
    <cofactor evidence="1">
        <name>FAD</name>
        <dbReference type="ChEBI" id="CHEBI:57692"/>
    </cofactor>
</comment>
<keyword evidence="4" id="KW-0274">FAD</keyword>
<evidence type="ECO:0000256" key="1">
    <source>
        <dbReference type="ARBA" id="ARBA00001974"/>
    </source>
</evidence>
<dbReference type="Gene3D" id="1.10.45.10">
    <property type="entry name" value="Vanillyl-alcohol Oxidase, Chain A, domain 4"/>
    <property type="match status" value="1"/>
</dbReference>
<dbReference type="RefSeq" id="WP_228848338.1">
    <property type="nucleotide sequence ID" value="NZ_JADCKQ010000004.1"/>
</dbReference>
<evidence type="ECO:0000313" key="7">
    <source>
        <dbReference type="Proteomes" id="UP000640583"/>
    </source>
</evidence>
<dbReference type="GO" id="GO:0071949">
    <property type="term" value="F:FAD binding"/>
    <property type="evidence" value="ECO:0007669"/>
    <property type="project" value="InterPro"/>
</dbReference>
<dbReference type="GO" id="GO:0022904">
    <property type="term" value="P:respiratory electron transport chain"/>
    <property type="evidence" value="ECO:0007669"/>
    <property type="project" value="TreeGrafter"/>
</dbReference>
<gene>
    <name evidence="6" type="ORF">H1D41_07685</name>
</gene>